<evidence type="ECO:0000256" key="1">
    <source>
        <dbReference type="SAM" id="Coils"/>
    </source>
</evidence>
<proteinExistence type="predicted"/>
<evidence type="ECO:0000313" key="2">
    <source>
        <dbReference type="EMBL" id="MFC3551353.1"/>
    </source>
</evidence>
<accession>A0ABV7RT05</accession>
<feature type="coiled-coil region" evidence="1">
    <location>
        <begin position="3"/>
        <end position="30"/>
    </location>
</feature>
<evidence type="ECO:0000313" key="3">
    <source>
        <dbReference type="Proteomes" id="UP001595740"/>
    </source>
</evidence>
<gene>
    <name evidence="2" type="ORF">ACFOLC_10060</name>
</gene>
<keyword evidence="3" id="KW-1185">Reference proteome</keyword>
<sequence>MSFEQLIAKVRQAEDSLESQERRVAADVRQLKGSWREAWTPGRIVIAGLASGFMVGRAEPLRAVANSGNLVQIVSALAGLFAGGSAQAAADEAERAAASAEQVVAADTDSEVEALARTEATAQAARAAAVEPTEP</sequence>
<organism evidence="2 3">
    <name type="scientific">Lysobacter cavernae</name>
    <dbReference type="NCBI Taxonomy" id="1685901"/>
    <lineage>
        <taxon>Bacteria</taxon>
        <taxon>Pseudomonadati</taxon>
        <taxon>Pseudomonadota</taxon>
        <taxon>Gammaproteobacteria</taxon>
        <taxon>Lysobacterales</taxon>
        <taxon>Lysobacteraceae</taxon>
        <taxon>Lysobacter</taxon>
    </lineage>
</organism>
<keyword evidence="1" id="KW-0175">Coiled coil</keyword>
<dbReference type="Proteomes" id="UP001595740">
    <property type="component" value="Unassembled WGS sequence"/>
</dbReference>
<reference evidence="3" key="1">
    <citation type="journal article" date="2019" name="Int. J. Syst. Evol. Microbiol.">
        <title>The Global Catalogue of Microorganisms (GCM) 10K type strain sequencing project: providing services to taxonomists for standard genome sequencing and annotation.</title>
        <authorList>
            <consortium name="The Broad Institute Genomics Platform"/>
            <consortium name="The Broad Institute Genome Sequencing Center for Infectious Disease"/>
            <person name="Wu L."/>
            <person name="Ma J."/>
        </authorList>
    </citation>
    <scope>NUCLEOTIDE SEQUENCE [LARGE SCALE GENOMIC DNA]</scope>
    <source>
        <strain evidence="3">KCTC 42875</strain>
    </source>
</reference>
<dbReference type="RefSeq" id="WP_386759121.1">
    <property type="nucleotide sequence ID" value="NZ_JBHRXK010000004.1"/>
</dbReference>
<protein>
    <recommendedName>
        <fullName evidence="4">Protein sip-5</fullName>
    </recommendedName>
</protein>
<name>A0ABV7RT05_9GAMM</name>
<evidence type="ECO:0008006" key="4">
    <source>
        <dbReference type="Google" id="ProtNLM"/>
    </source>
</evidence>
<dbReference type="EMBL" id="JBHRXK010000004">
    <property type="protein sequence ID" value="MFC3551353.1"/>
    <property type="molecule type" value="Genomic_DNA"/>
</dbReference>
<comment type="caution">
    <text evidence="2">The sequence shown here is derived from an EMBL/GenBank/DDBJ whole genome shotgun (WGS) entry which is preliminary data.</text>
</comment>